<evidence type="ECO:0000256" key="1">
    <source>
        <dbReference type="ARBA" id="ARBA00022598"/>
    </source>
</evidence>
<dbReference type="PANTHER" id="PTHR22594:SF5">
    <property type="entry name" value="ASPARTATE--TRNA LIGASE, MITOCHONDRIAL"/>
    <property type="match status" value="1"/>
</dbReference>
<dbReference type="EMBL" id="CACVAR010000159">
    <property type="protein sequence ID" value="CAA6807105.1"/>
    <property type="molecule type" value="Genomic_DNA"/>
</dbReference>
<dbReference type="Pfam" id="PF00152">
    <property type="entry name" value="tRNA-synt_2"/>
    <property type="match status" value="1"/>
</dbReference>
<keyword evidence="5 7" id="KW-0030">Aminoacyl-tRNA synthetase</keyword>
<keyword evidence="4" id="KW-0648">Protein biosynthesis</keyword>
<dbReference type="GO" id="GO:0006422">
    <property type="term" value="P:aspartyl-tRNA aminoacylation"/>
    <property type="evidence" value="ECO:0007669"/>
    <property type="project" value="TreeGrafter"/>
</dbReference>
<dbReference type="InterPro" id="IPR004364">
    <property type="entry name" value="Aa-tRNA-synt_II"/>
</dbReference>
<protein>
    <submittedName>
        <fullName evidence="7">Aspartyl-tRNA synthetase synthetase (EC))</fullName>
        <ecNumber evidence="7">6.1.1.12</ecNumber>
        <ecNumber evidence="7">6.1.1.23</ecNumber>
    </submittedName>
</protein>
<evidence type="ECO:0000256" key="4">
    <source>
        <dbReference type="ARBA" id="ARBA00022917"/>
    </source>
</evidence>
<dbReference type="AlphaFoldDB" id="A0A6S6SUX0"/>
<organism evidence="7">
    <name type="scientific">uncultured Sulfurovum sp</name>
    <dbReference type="NCBI Taxonomy" id="269237"/>
    <lineage>
        <taxon>Bacteria</taxon>
        <taxon>Pseudomonadati</taxon>
        <taxon>Campylobacterota</taxon>
        <taxon>Epsilonproteobacteria</taxon>
        <taxon>Campylobacterales</taxon>
        <taxon>Sulfurovaceae</taxon>
        <taxon>Sulfurovum</taxon>
        <taxon>environmental samples</taxon>
    </lineage>
</organism>
<feature type="non-terminal residue" evidence="7">
    <location>
        <position position="1"/>
    </location>
</feature>
<accession>A0A6S6SUX0</accession>
<dbReference type="PANTHER" id="PTHR22594">
    <property type="entry name" value="ASPARTYL/LYSYL-TRNA SYNTHETASE"/>
    <property type="match status" value="1"/>
</dbReference>
<keyword evidence="3" id="KW-0067">ATP-binding</keyword>
<dbReference type="Gene3D" id="3.30.930.10">
    <property type="entry name" value="Bira Bifunctional Protein, Domain 2"/>
    <property type="match status" value="1"/>
</dbReference>
<dbReference type="EC" id="6.1.1.23" evidence="7"/>
<name>A0A6S6SUX0_9BACT</name>
<proteinExistence type="predicted"/>
<evidence type="ECO:0000256" key="3">
    <source>
        <dbReference type="ARBA" id="ARBA00022840"/>
    </source>
</evidence>
<feature type="domain" description="Aminoacyl-tRNA synthetase class II (D/K/N)" evidence="6">
    <location>
        <begin position="2"/>
        <end position="53"/>
    </location>
</feature>
<dbReference type="InterPro" id="IPR045864">
    <property type="entry name" value="aa-tRNA-synth_II/BPL/LPL"/>
</dbReference>
<gene>
    <name evidence="7" type="ORF">HELGO_WM37956</name>
</gene>
<keyword evidence="2" id="KW-0547">Nucleotide-binding</keyword>
<dbReference type="SUPFAM" id="SSF55681">
    <property type="entry name" value="Class II aaRS and biotin synthetases"/>
    <property type="match status" value="1"/>
</dbReference>
<dbReference type="GO" id="GO:0050560">
    <property type="term" value="F:aspartate-tRNA(Asn) ligase activity"/>
    <property type="evidence" value="ECO:0007669"/>
    <property type="project" value="UniProtKB-EC"/>
</dbReference>
<dbReference type="EC" id="6.1.1.12" evidence="7"/>
<evidence type="ECO:0000313" key="7">
    <source>
        <dbReference type="EMBL" id="CAA6807105.1"/>
    </source>
</evidence>
<evidence type="ECO:0000256" key="5">
    <source>
        <dbReference type="ARBA" id="ARBA00023146"/>
    </source>
</evidence>
<dbReference type="GO" id="GO:0005524">
    <property type="term" value="F:ATP binding"/>
    <property type="evidence" value="ECO:0007669"/>
    <property type="project" value="UniProtKB-KW"/>
</dbReference>
<keyword evidence="1 7" id="KW-0436">Ligase</keyword>
<reference evidence="7" key="1">
    <citation type="submission" date="2020-01" db="EMBL/GenBank/DDBJ databases">
        <authorList>
            <person name="Meier V. D."/>
            <person name="Meier V D."/>
        </authorList>
    </citation>
    <scope>NUCLEOTIDE SEQUENCE</scope>
    <source>
        <strain evidence="7">HLG_WM_MAG_03</strain>
    </source>
</reference>
<sequence>SEEEAQEKFGFLLEAFRFGAPPHGGFALGLDRLIMLMTGSSSIREVIAFPKTQKAQCILTQAPSEVEPEQLTELSLRIRKQIDA</sequence>
<dbReference type="GO" id="GO:0004815">
    <property type="term" value="F:aspartate-tRNA ligase activity"/>
    <property type="evidence" value="ECO:0007669"/>
    <property type="project" value="UniProtKB-EC"/>
</dbReference>
<evidence type="ECO:0000259" key="6">
    <source>
        <dbReference type="Pfam" id="PF00152"/>
    </source>
</evidence>
<evidence type="ECO:0000256" key="2">
    <source>
        <dbReference type="ARBA" id="ARBA00022741"/>
    </source>
</evidence>